<evidence type="ECO:0000313" key="2">
    <source>
        <dbReference type="EMBL" id="KAJ1087879.1"/>
    </source>
</evidence>
<keyword evidence="3" id="KW-1185">Reference proteome</keyword>
<protein>
    <recommendedName>
        <fullName evidence="4">Secreted protein</fullName>
    </recommendedName>
</protein>
<gene>
    <name evidence="2" type="ORF">NDU88_001038</name>
</gene>
<keyword evidence="1" id="KW-0472">Membrane</keyword>
<dbReference type="AlphaFoldDB" id="A0AAV7LAC7"/>
<evidence type="ECO:0000256" key="1">
    <source>
        <dbReference type="SAM" id="Phobius"/>
    </source>
</evidence>
<dbReference type="Proteomes" id="UP001066276">
    <property type="component" value="Chromosome 11"/>
</dbReference>
<dbReference type="EMBL" id="JANPWB010000015">
    <property type="protein sequence ID" value="KAJ1087879.1"/>
    <property type="molecule type" value="Genomic_DNA"/>
</dbReference>
<evidence type="ECO:0000313" key="3">
    <source>
        <dbReference type="Proteomes" id="UP001066276"/>
    </source>
</evidence>
<name>A0AAV7LAC7_PLEWA</name>
<proteinExistence type="predicted"/>
<reference evidence="2" key="1">
    <citation type="journal article" date="2022" name="bioRxiv">
        <title>Sequencing and chromosome-scale assembly of the giantPleurodeles waltlgenome.</title>
        <authorList>
            <person name="Brown T."/>
            <person name="Elewa A."/>
            <person name="Iarovenko S."/>
            <person name="Subramanian E."/>
            <person name="Araus A.J."/>
            <person name="Petzold A."/>
            <person name="Susuki M."/>
            <person name="Suzuki K.-i.T."/>
            <person name="Hayashi T."/>
            <person name="Toyoda A."/>
            <person name="Oliveira C."/>
            <person name="Osipova E."/>
            <person name="Leigh N.D."/>
            <person name="Simon A."/>
            <person name="Yun M.H."/>
        </authorList>
    </citation>
    <scope>NUCLEOTIDE SEQUENCE</scope>
    <source>
        <strain evidence="2">20211129_DDA</strain>
        <tissue evidence="2">Liver</tissue>
    </source>
</reference>
<accession>A0AAV7LAC7</accession>
<feature type="transmembrane region" description="Helical" evidence="1">
    <location>
        <begin position="6"/>
        <end position="25"/>
    </location>
</feature>
<keyword evidence="1" id="KW-0812">Transmembrane</keyword>
<comment type="caution">
    <text evidence="2">The sequence shown here is derived from an EMBL/GenBank/DDBJ whole genome shotgun (WGS) entry which is preliminary data.</text>
</comment>
<evidence type="ECO:0008006" key="4">
    <source>
        <dbReference type="Google" id="ProtNLM"/>
    </source>
</evidence>
<sequence length="158" mass="17513">MWERVFTLWQLLGCSIPFFFFRLVFFLSGRVRGRLPCCGRSHAWAARQGLKRPHSREGARASSFWERCPARCTSLAVRGREGTRPHLRTRGDGGAGARWWLPTSALPSSQPVAPLSCVLGDRRAGEWGIPFSGVQSASASLFWADAVRLASAWVVSLP</sequence>
<organism evidence="2 3">
    <name type="scientific">Pleurodeles waltl</name>
    <name type="common">Iberian ribbed newt</name>
    <dbReference type="NCBI Taxonomy" id="8319"/>
    <lineage>
        <taxon>Eukaryota</taxon>
        <taxon>Metazoa</taxon>
        <taxon>Chordata</taxon>
        <taxon>Craniata</taxon>
        <taxon>Vertebrata</taxon>
        <taxon>Euteleostomi</taxon>
        <taxon>Amphibia</taxon>
        <taxon>Batrachia</taxon>
        <taxon>Caudata</taxon>
        <taxon>Salamandroidea</taxon>
        <taxon>Salamandridae</taxon>
        <taxon>Pleurodelinae</taxon>
        <taxon>Pleurodeles</taxon>
    </lineage>
</organism>
<keyword evidence="1" id="KW-1133">Transmembrane helix</keyword>